<evidence type="ECO:0000256" key="14">
    <source>
        <dbReference type="ARBA" id="ARBA00030904"/>
    </source>
</evidence>
<comment type="subunit">
    <text evidence="3">Homodimer.</text>
</comment>
<name>A0A1F6C548_9BACT</name>
<evidence type="ECO:0000256" key="13">
    <source>
        <dbReference type="ARBA" id="ARBA00023146"/>
    </source>
</evidence>
<dbReference type="Gene3D" id="2.40.50.140">
    <property type="entry name" value="Nucleic acid-binding proteins"/>
    <property type="match status" value="1"/>
</dbReference>
<evidence type="ECO:0000256" key="11">
    <source>
        <dbReference type="ARBA" id="ARBA00022884"/>
    </source>
</evidence>
<keyword evidence="9" id="KW-0547">Nucleotide-binding</keyword>
<dbReference type="EMBL" id="MFKP01000016">
    <property type="protein sequence ID" value="OGG44198.1"/>
    <property type="molecule type" value="Genomic_DNA"/>
</dbReference>
<dbReference type="InterPro" id="IPR004495">
    <property type="entry name" value="Met-tRNA-synth_bsu_C"/>
</dbReference>
<keyword evidence="7 16" id="KW-0820">tRNA-binding</keyword>
<dbReference type="Pfam" id="PF01588">
    <property type="entry name" value="tRNA_bind"/>
    <property type="match status" value="1"/>
</dbReference>
<reference evidence="18 19" key="1">
    <citation type="journal article" date="2016" name="Nat. Commun.">
        <title>Thousands of microbial genomes shed light on interconnected biogeochemical processes in an aquifer system.</title>
        <authorList>
            <person name="Anantharaman K."/>
            <person name="Brown C.T."/>
            <person name="Hug L.A."/>
            <person name="Sharon I."/>
            <person name="Castelle C.J."/>
            <person name="Probst A.J."/>
            <person name="Thomas B.C."/>
            <person name="Singh A."/>
            <person name="Wilkins M.J."/>
            <person name="Karaoz U."/>
            <person name="Brodie E.L."/>
            <person name="Williams K.H."/>
            <person name="Hubbard S.S."/>
            <person name="Banfield J.F."/>
        </authorList>
    </citation>
    <scope>NUCLEOTIDE SEQUENCE [LARGE SCALE GENOMIC DNA]</scope>
</reference>
<dbReference type="SUPFAM" id="SSF50249">
    <property type="entry name" value="Nucleic acid-binding proteins"/>
    <property type="match status" value="1"/>
</dbReference>
<sequence length="113" mass="11991">MTIDEFKNVDLRVAKIVSAERIEGSEKLLKLSVLAGDTDEVGGVVPRQVVAGIGKMYDPESLVGRSVVIVANLEPRKLMGVESRGMILAAHDQDGNPVVIGVELDVPPGSKIS</sequence>
<dbReference type="InterPro" id="IPR051270">
    <property type="entry name" value="Tyrosine-tRNA_ligase_regulator"/>
</dbReference>
<comment type="subcellular location">
    <subcellularLocation>
        <location evidence="2">Cytoplasm</location>
    </subcellularLocation>
</comment>
<dbReference type="PANTHER" id="PTHR11586">
    <property type="entry name" value="TRNA-AMINOACYLATION COFACTOR ARC1 FAMILY MEMBER"/>
    <property type="match status" value="1"/>
</dbReference>
<dbReference type="GO" id="GO:0005524">
    <property type="term" value="F:ATP binding"/>
    <property type="evidence" value="ECO:0007669"/>
    <property type="project" value="UniProtKB-KW"/>
</dbReference>
<evidence type="ECO:0000256" key="10">
    <source>
        <dbReference type="ARBA" id="ARBA00022840"/>
    </source>
</evidence>
<keyword evidence="11 16" id="KW-0694">RNA-binding</keyword>
<keyword evidence="12" id="KW-0648">Protein biosynthesis</keyword>
<dbReference type="InterPro" id="IPR002547">
    <property type="entry name" value="tRNA-bd_dom"/>
</dbReference>
<evidence type="ECO:0000256" key="2">
    <source>
        <dbReference type="ARBA" id="ARBA00004496"/>
    </source>
</evidence>
<evidence type="ECO:0000256" key="7">
    <source>
        <dbReference type="ARBA" id="ARBA00022555"/>
    </source>
</evidence>
<dbReference type="GO" id="GO:0000049">
    <property type="term" value="F:tRNA binding"/>
    <property type="evidence" value="ECO:0007669"/>
    <property type="project" value="UniProtKB-UniRule"/>
</dbReference>
<comment type="catalytic activity">
    <reaction evidence="15">
        <text>tRNA(Met) + L-methionine + ATP = L-methionyl-tRNA(Met) + AMP + diphosphate</text>
        <dbReference type="Rhea" id="RHEA:13481"/>
        <dbReference type="Rhea" id="RHEA-COMP:9667"/>
        <dbReference type="Rhea" id="RHEA-COMP:9698"/>
        <dbReference type="ChEBI" id="CHEBI:30616"/>
        <dbReference type="ChEBI" id="CHEBI:33019"/>
        <dbReference type="ChEBI" id="CHEBI:57844"/>
        <dbReference type="ChEBI" id="CHEBI:78442"/>
        <dbReference type="ChEBI" id="CHEBI:78530"/>
        <dbReference type="ChEBI" id="CHEBI:456215"/>
        <dbReference type="EC" id="6.1.1.10"/>
    </reaction>
</comment>
<dbReference type="CDD" id="cd02800">
    <property type="entry name" value="tRNA_bind_EcMetRS_like"/>
    <property type="match status" value="1"/>
</dbReference>
<evidence type="ECO:0000256" key="4">
    <source>
        <dbReference type="ARBA" id="ARBA00012838"/>
    </source>
</evidence>
<keyword evidence="10" id="KW-0067">ATP-binding</keyword>
<dbReference type="NCBIfam" id="TIGR00399">
    <property type="entry name" value="metG_C_term"/>
    <property type="match status" value="1"/>
</dbReference>
<evidence type="ECO:0000256" key="15">
    <source>
        <dbReference type="ARBA" id="ARBA00047364"/>
    </source>
</evidence>
<dbReference type="FunFam" id="2.40.50.140:FF:000042">
    <property type="entry name" value="Methionine--tRNA ligase"/>
    <property type="match status" value="1"/>
</dbReference>
<evidence type="ECO:0000313" key="19">
    <source>
        <dbReference type="Proteomes" id="UP000178249"/>
    </source>
</evidence>
<dbReference type="GO" id="GO:0006431">
    <property type="term" value="P:methionyl-tRNA aminoacylation"/>
    <property type="evidence" value="ECO:0007669"/>
    <property type="project" value="InterPro"/>
</dbReference>
<evidence type="ECO:0000256" key="3">
    <source>
        <dbReference type="ARBA" id="ARBA00011738"/>
    </source>
</evidence>
<dbReference type="EC" id="6.1.1.10" evidence="4"/>
<dbReference type="GO" id="GO:0005737">
    <property type="term" value="C:cytoplasm"/>
    <property type="evidence" value="ECO:0007669"/>
    <property type="project" value="UniProtKB-SubCell"/>
</dbReference>
<evidence type="ECO:0000256" key="8">
    <source>
        <dbReference type="ARBA" id="ARBA00022598"/>
    </source>
</evidence>
<evidence type="ECO:0000256" key="16">
    <source>
        <dbReference type="PROSITE-ProRule" id="PRU00209"/>
    </source>
</evidence>
<proteinExistence type="predicted"/>
<dbReference type="AlphaFoldDB" id="A0A1F6C548"/>
<organism evidence="18 19">
    <name type="scientific">Candidatus Kaiserbacteria bacterium RIFCSPHIGHO2_01_FULL_48_10</name>
    <dbReference type="NCBI Taxonomy" id="1798476"/>
    <lineage>
        <taxon>Bacteria</taxon>
        <taxon>Candidatus Kaiseribacteriota</taxon>
    </lineage>
</organism>
<evidence type="ECO:0000256" key="9">
    <source>
        <dbReference type="ARBA" id="ARBA00022741"/>
    </source>
</evidence>
<feature type="domain" description="TRNA-binding" evidence="17">
    <location>
        <begin position="5"/>
        <end position="113"/>
    </location>
</feature>
<keyword evidence="8 18" id="KW-0436">Ligase</keyword>
<gene>
    <name evidence="18" type="ORF">A2841_04145</name>
</gene>
<comment type="function">
    <text evidence="1">Is required not only for elongation of protein synthesis but also for the initiation of all mRNA translation through initiator tRNA(fMet) aminoacylation.</text>
</comment>
<dbReference type="GO" id="GO:0004825">
    <property type="term" value="F:methionine-tRNA ligase activity"/>
    <property type="evidence" value="ECO:0007669"/>
    <property type="project" value="UniProtKB-EC"/>
</dbReference>
<evidence type="ECO:0000256" key="6">
    <source>
        <dbReference type="ARBA" id="ARBA00022490"/>
    </source>
</evidence>
<keyword evidence="6" id="KW-0963">Cytoplasm</keyword>
<protein>
    <recommendedName>
        <fullName evidence="5">Methionine--tRNA ligase</fullName>
        <ecNumber evidence="4">6.1.1.10</ecNumber>
    </recommendedName>
    <alternativeName>
        <fullName evidence="14">Methionyl-tRNA synthetase</fullName>
    </alternativeName>
</protein>
<keyword evidence="13" id="KW-0030">Aminoacyl-tRNA synthetase</keyword>
<evidence type="ECO:0000256" key="1">
    <source>
        <dbReference type="ARBA" id="ARBA00003314"/>
    </source>
</evidence>
<dbReference type="InterPro" id="IPR012340">
    <property type="entry name" value="NA-bd_OB-fold"/>
</dbReference>
<dbReference type="PROSITE" id="PS50886">
    <property type="entry name" value="TRBD"/>
    <property type="match status" value="1"/>
</dbReference>
<dbReference type="PANTHER" id="PTHR11586:SF37">
    <property type="entry name" value="TRNA-BINDING DOMAIN-CONTAINING PROTEIN"/>
    <property type="match status" value="1"/>
</dbReference>
<evidence type="ECO:0000259" key="17">
    <source>
        <dbReference type="PROSITE" id="PS50886"/>
    </source>
</evidence>
<dbReference type="Proteomes" id="UP000178249">
    <property type="component" value="Unassembled WGS sequence"/>
</dbReference>
<evidence type="ECO:0000313" key="18">
    <source>
        <dbReference type="EMBL" id="OGG44198.1"/>
    </source>
</evidence>
<evidence type="ECO:0000256" key="5">
    <source>
        <dbReference type="ARBA" id="ARBA00018753"/>
    </source>
</evidence>
<evidence type="ECO:0000256" key="12">
    <source>
        <dbReference type="ARBA" id="ARBA00022917"/>
    </source>
</evidence>
<comment type="caution">
    <text evidence="18">The sequence shown here is derived from an EMBL/GenBank/DDBJ whole genome shotgun (WGS) entry which is preliminary data.</text>
</comment>
<accession>A0A1F6C548</accession>